<feature type="transmembrane region" description="Helical" evidence="1">
    <location>
        <begin position="42"/>
        <end position="65"/>
    </location>
</feature>
<evidence type="ECO:0008006" key="4">
    <source>
        <dbReference type="Google" id="ProtNLM"/>
    </source>
</evidence>
<proteinExistence type="predicted"/>
<evidence type="ECO:0000256" key="1">
    <source>
        <dbReference type="SAM" id="Phobius"/>
    </source>
</evidence>
<sequence length="220" mass="25161">MKDIWDSLKGSPIWMFVAAAIVALLLWQNKTLNTAVPADYRAYIPLVAVAIMVFMLARIAGTIASSASSRRERRRELARMRLTKLYRPMLTLFNEQHMTTCSSSLAPYVKDRVRNAWKALRRRRGGLQKMLIAWQALGDRQISTSAEMEYGSTFPLSQIKTLVRASPDCADGKLLNLVRQADRSHYEDHPQYCEVTDAEYALAEHIFAEHERLSALSERW</sequence>
<keyword evidence="1" id="KW-0812">Transmembrane</keyword>
<reference evidence="2 3" key="1">
    <citation type="journal article" date="2020" name="Int. J. Syst. Evol. Microbiol.">
        <title>Novel acetic acid bacteria from cider fermentations: Acetobacter conturbans sp. nov. and Acetobacter fallax sp. nov.</title>
        <authorList>
            <person name="Sombolestani A.S."/>
            <person name="Cleenwerck I."/>
            <person name="Cnockaert M."/>
            <person name="Borremans W."/>
            <person name="Wieme A.D."/>
            <person name="De Vuyst L."/>
            <person name="Vandamme P."/>
        </authorList>
    </citation>
    <scope>NUCLEOTIDE SEQUENCE [LARGE SCALE GENOMIC DNA]</scope>
    <source>
        <strain evidence="2 3">LMG 30640</strain>
    </source>
</reference>
<feature type="transmembrane region" description="Helical" evidence="1">
    <location>
        <begin position="12"/>
        <end position="30"/>
    </location>
</feature>
<keyword evidence="1" id="KW-0472">Membrane</keyword>
<evidence type="ECO:0000313" key="2">
    <source>
        <dbReference type="EMBL" id="NHN86885.1"/>
    </source>
</evidence>
<dbReference type="EMBL" id="WOTB01000064">
    <property type="protein sequence ID" value="NHN86885.1"/>
    <property type="molecule type" value="Genomic_DNA"/>
</dbReference>
<gene>
    <name evidence="2" type="ORF">GOB93_20145</name>
</gene>
<keyword evidence="1" id="KW-1133">Transmembrane helix</keyword>
<dbReference type="Proteomes" id="UP000635278">
    <property type="component" value="Unassembled WGS sequence"/>
</dbReference>
<comment type="caution">
    <text evidence="2">The sequence shown here is derived from an EMBL/GenBank/DDBJ whole genome shotgun (WGS) entry which is preliminary data.</text>
</comment>
<name>A0ABX0JXZ5_9PROT</name>
<keyword evidence="3" id="KW-1185">Reference proteome</keyword>
<evidence type="ECO:0000313" key="3">
    <source>
        <dbReference type="Proteomes" id="UP000635278"/>
    </source>
</evidence>
<accession>A0ABX0JXZ5</accession>
<organism evidence="2 3">
    <name type="scientific">Acetobacter musti</name>
    <dbReference type="NCBI Taxonomy" id="864732"/>
    <lineage>
        <taxon>Bacteria</taxon>
        <taxon>Pseudomonadati</taxon>
        <taxon>Pseudomonadota</taxon>
        <taxon>Alphaproteobacteria</taxon>
        <taxon>Acetobacterales</taxon>
        <taxon>Acetobacteraceae</taxon>
        <taxon>Acetobacter</taxon>
    </lineage>
</organism>
<protein>
    <recommendedName>
        <fullName evidence="4">DUF4129 domain-containing protein</fullName>
    </recommendedName>
</protein>